<feature type="region of interest" description="Disordered" evidence="9">
    <location>
        <begin position="275"/>
        <end position="302"/>
    </location>
</feature>
<dbReference type="PROSITE" id="PS00010">
    <property type="entry name" value="ASX_HYDROXYL"/>
    <property type="match status" value="1"/>
</dbReference>
<comment type="subcellular location">
    <subcellularLocation>
        <location evidence="1">Membrane</location>
        <topology evidence="1">Single-pass type I membrane protein</topology>
    </subcellularLocation>
</comment>
<dbReference type="SUPFAM" id="SSF57196">
    <property type="entry name" value="EGF/Laminin"/>
    <property type="match status" value="1"/>
</dbReference>
<dbReference type="Proteomes" id="UP000472263">
    <property type="component" value="Chromosome 22"/>
</dbReference>
<dbReference type="InterPro" id="IPR001881">
    <property type="entry name" value="EGF-like_Ca-bd_dom"/>
</dbReference>
<keyword evidence="13" id="KW-1185">Reference proteome</keyword>
<dbReference type="Gene3D" id="3.10.100.10">
    <property type="entry name" value="Mannose-Binding Protein A, subunit A"/>
    <property type="match status" value="1"/>
</dbReference>
<evidence type="ECO:0000256" key="9">
    <source>
        <dbReference type="SAM" id="MobiDB-lite"/>
    </source>
</evidence>
<dbReference type="CDD" id="cd00054">
    <property type="entry name" value="EGF_CA"/>
    <property type="match status" value="1"/>
</dbReference>
<dbReference type="InterPro" id="IPR016186">
    <property type="entry name" value="C-type_lectin-like/link_sf"/>
</dbReference>
<dbReference type="SMART" id="SM00179">
    <property type="entry name" value="EGF_CA"/>
    <property type="match status" value="1"/>
</dbReference>
<evidence type="ECO:0000256" key="2">
    <source>
        <dbReference type="ARBA" id="ARBA00022553"/>
    </source>
</evidence>
<evidence type="ECO:0000256" key="10">
    <source>
        <dbReference type="SAM" id="Phobius"/>
    </source>
</evidence>
<name>A0A667Y3R9_9TELE</name>
<evidence type="ECO:0000256" key="1">
    <source>
        <dbReference type="ARBA" id="ARBA00004479"/>
    </source>
</evidence>
<proteinExistence type="predicted"/>
<evidence type="ECO:0000256" key="7">
    <source>
        <dbReference type="ARBA" id="ARBA00023136"/>
    </source>
</evidence>
<keyword evidence="6 10" id="KW-1133">Transmembrane helix</keyword>
<evidence type="ECO:0000256" key="4">
    <source>
        <dbReference type="ARBA" id="ARBA00022729"/>
    </source>
</evidence>
<dbReference type="GeneTree" id="ENSGT01030000234930"/>
<dbReference type="InterPro" id="IPR001304">
    <property type="entry name" value="C-type_lectin-like"/>
</dbReference>
<keyword evidence="5" id="KW-0430">Lectin</keyword>
<dbReference type="InterPro" id="IPR018097">
    <property type="entry name" value="EGF_Ca-bd_CS"/>
</dbReference>
<dbReference type="InterPro" id="IPR051505">
    <property type="entry name" value="C-type_lectin_domain"/>
</dbReference>
<dbReference type="PANTHER" id="PTHR14789">
    <property type="entry name" value="CHONDROLECTIN VARIANT CHODLFDELTAE"/>
    <property type="match status" value="1"/>
</dbReference>
<dbReference type="PANTHER" id="PTHR14789:SF8">
    <property type="entry name" value="C-TYPE LECTIN DOMAIN FAMILY 14 MEMBER A PRECURSOR-RELATED"/>
    <property type="match status" value="1"/>
</dbReference>
<dbReference type="GO" id="GO:0005509">
    <property type="term" value="F:calcium ion binding"/>
    <property type="evidence" value="ECO:0007669"/>
    <property type="project" value="InterPro"/>
</dbReference>
<feature type="compositionally biased region" description="Basic and acidic residues" evidence="9">
    <location>
        <begin position="276"/>
        <end position="302"/>
    </location>
</feature>
<dbReference type="Gene3D" id="2.10.25.10">
    <property type="entry name" value="Laminin"/>
    <property type="match status" value="1"/>
</dbReference>
<dbReference type="PROSITE" id="PS01187">
    <property type="entry name" value="EGF_CA"/>
    <property type="match status" value="1"/>
</dbReference>
<dbReference type="GO" id="GO:0016020">
    <property type="term" value="C:membrane"/>
    <property type="evidence" value="ECO:0007669"/>
    <property type="project" value="UniProtKB-SubCell"/>
</dbReference>
<keyword evidence="8" id="KW-1015">Disulfide bond</keyword>
<evidence type="ECO:0000256" key="6">
    <source>
        <dbReference type="ARBA" id="ARBA00022989"/>
    </source>
</evidence>
<dbReference type="PROSITE" id="PS50041">
    <property type="entry name" value="C_TYPE_LECTIN_2"/>
    <property type="match status" value="1"/>
</dbReference>
<dbReference type="InterPro" id="IPR000152">
    <property type="entry name" value="EGF-type_Asp/Asn_hydroxyl_site"/>
</dbReference>
<dbReference type="Ensembl" id="ENSMMDT00005016537.1">
    <property type="protein sequence ID" value="ENSMMDP00005016111.1"/>
    <property type="gene ID" value="ENSMMDG00005008170.1"/>
</dbReference>
<keyword evidence="2" id="KW-0597">Phosphoprotein</keyword>
<reference evidence="12" key="2">
    <citation type="submission" date="2025-08" db="UniProtKB">
        <authorList>
            <consortium name="Ensembl"/>
        </authorList>
    </citation>
    <scope>IDENTIFICATION</scope>
</reference>
<keyword evidence="3 10" id="KW-0812">Transmembrane</keyword>
<evidence type="ECO:0000313" key="12">
    <source>
        <dbReference type="Ensembl" id="ENSMMDP00005016111.1"/>
    </source>
</evidence>
<evidence type="ECO:0000256" key="8">
    <source>
        <dbReference type="ARBA" id="ARBA00023157"/>
    </source>
</evidence>
<evidence type="ECO:0000259" key="11">
    <source>
        <dbReference type="PROSITE" id="PS50041"/>
    </source>
</evidence>
<protein>
    <recommendedName>
        <fullName evidence="11">C-type lectin domain-containing protein</fullName>
    </recommendedName>
</protein>
<feature type="domain" description="C-type lectin" evidence="11">
    <location>
        <begin position="1"/>
        <end position="134"/>
    </location>
</feature>
<reference evidence="12" key="3">
    <citation type="submission" date="2025-09" db="UniProtKB">
        <authorList>
            <consortium name="Ensembl"/>
        </authorList>
    </citation>
    <scope>IDENTIFICATION</scope>
</reference>
<accession>A0A667Y3R9</accession>
<keyword evidence="4" id="KW-0732">Signal</keyword>
<evidence type="ECO:0000256" key="5">
    <source>
        <dbReference type="ARBA" id="ARBA00022734"/>
    </source>
</evidence>
<dbReference type="Pfam" id="PF00059">
    <property type="entry name" value="Lectin_C"/>
    <property type="match status" value="1"/>
</dbReference>
<reference evidence="12" key="1">
    <citation type="submission" date="2019-06" db="EMBL/GenBank/DDBJ databases">
        <authorList>
            <consortium name="Wellcome Sanger Institute Data Sharing"/>
        </authorList>
    </citation>
    <scope>NUCLEOTIDE SEQUENCE [LARGE SCALE GENOMIC DNA]</scope>
</reference>
<dbReference type="GO" id="GO:0032502">
    <property type="term" value="P:developmental process"/>
    <property type="evidence" value="ECO:0007669"/>
    <property type="project" value="UniProtKB-ARBA"/>
</dbReference>
<dbReference type="InterPro" id="IPR016187">
    <property type="entry name" value="CTDL_fold"/>
</dbReference>
<dbReference type="InParanoid" id="A0A667Y3R9"/>
<dbReference type="GO" id="GO:0030246">
    <property type="term" value="F:carbohydrate binding"/>
    <property type="evidence" value="ECO:0007669"/>
    <property type="project" value="UniProtKB-KW"/>
</dbReference>
<evidence type="ECO:0000313" key="13">
    <source>
        <dbReference type="Proteomes" id="UP000472263"/>
    </source>
</evidence>
<feature type="transmembrane region" description="Helical" evidence="10">
    <location>
        <begin position="240"/>
        <end position="266"/>
    </location>
</feature>
<evidence type="ECO:0000256" key="3">
    <source>
        <dbReference type="ARBA" id="ARBA00022692"/>
    </source>
</evidence>
<keyword evidence="7 10" id="KW-0472">Membrane</keyword>
<sequence>MKRYTVHLEPASFDRALQKCSPGVLTTLSTAQEAADILQLVSGVLPNYYNNFTFWVGLRKSKNECVVPERPLKGFKWTTNGSQESEVDRWRMEPEATCTALRCAVLSGEFDGSTVTSWGFISGTCKVSYPFICKRDRQEVRSFTCTSLLGGNNVQVDCWSGVRLQLFCSGSPVACHLNGSAVDLNDVCLPCQDGYQRDAAWRCVDVDECGNSPCRHSCVNTPGSYLCVCYDREDRSTSRILIPGLVAVLVLVLLLVLLGVVVKCCLMRRSKKRAMKKAEKLAMESKDGGRDSLETTNEKKAT</sequence>
<organism evidence="12 13">
    <name type="scientific">Myripristis murdjan</name>
    <name type="common">pinecone soldierfish</name>
    <dbReference type="NCBI Taxonomy" id="586833"/>
    <lineage>
        <taxon>Eukaryota</taxon>
        <taxon>Metazoa</taxon>
        <taxon>Chordata</taxon>
        <taxon>Craniata</taxon>
        <taxon>Vertebrata</taxon>
        <taxon>Euteleostomi</taxon>
        <taxon>Actinopterygii</taxon>
        <taxon>Neopterygii</taxon>
        <taxon>Teleostei</taxon>
        <taxon>Neoteleostei</taxon>
        <taxon>Acanthomorphata</taxon>
        <taxon>Holocentriformes</taxon>
        <taxon>Holocentridae</taxon>
        <taxon>Myripristis</taxon>
    </lineage>
</organism>
<dbReference type="SUPFAM" id="SSF56436">
    <property type="entry name" value="C-type lectin-like"/>
    <property type="match status" value="1"/>
</dbReference>
<dbReference type="AlphaFoldDB" id="A0A667Y3R9"/>